<dbReference type="InterPro" id="IPR050682">
    <property type="entry name" value="ModA/WtpA"/>
</dbReference>
<gene>
    <name evidence="4" type="primary">modA</name>
    <name evidence="4" type="ORF">IQ217_16330</name>
</gene>
<accession>A0ABR9VVJ3</accession>
<comment type="caution">
    <text evidence="4">The sequence shown here is derived from an EMBL/GenBank/DDBJ whole genome shotgun (WGS) entry which is preliminary data.</text>
</comment>
<dbReference type="PANTHER" id="PTHR30632:SF0">
    <property type="entry name" value="SULFATE-BINDING PROTEIN"/>
    <property type="match status" value="1"/>
</dbReference>
<organism evidence="4 5">
    <name type="scientific">Synechocystis salina LEGE 00031</name>
    <dbReference type="NCBI Taxonomy" id="1828736"/>
    <lineage>
        <taxon>Bacteria</taxon>
        <taxon>Bacillati</taxon>
        <taxon>Cyanobacteriota</taxon>
        <taxon>Cyanophyceae</taxon>
        <taxon>Synechococcales</taxon>
        <taxon>Merismopediaceae</taxon>
        <taxon>Synechocystis</taxon>
    </lineage>
</organism>
<dbReference type="Gene3D" id="3.40.190.10">
    <property type="entry name" value="Periplasmic binding protein-like II"/>
    <property type="match status" value="2"/>
</dbReference>
<dbReference type="InterPro" id="IPR041879">
    <property type="entry name" value="YvgL-like_PBP2"/>
</dbReference>
<evidence type="ECO:0000256" key="2">
    <source>
        <dbReference type="ARBA" id="ARBA00022723"/>
    </source>
</evidence>
<dbReference type="NCBIfam" id="TIGR01256">
    <property type="entry name" value="modA"/>
    <property type="match status" value="1"/>
</dbReference>
<dbReference type="EMBL" id="JADEVV010000060">
    <property type="protein sequence ID" value="MBE9255374.1"/>
    <property type="molecule type" value="Genomic_DNA"/>
</dbReference>
<dbReference type="PANTHER" id="PTHR30632">
    <property type="entry name" value="MOLYBDATE-BINDING PERIPLASMIC PROTEIN"/>
    <property type="match status" value="1"/>
</dbReference>
<dbReference type="PIRSF" id="PIRSF004846">
    <property type="entry name" value="ModA"/>
    <property type="match status" value="1"/>
</dbReference>
<keyword evidence="5" id="KW-1185">Reference proteome</keyword>
<name>A0ABR9VVJ3_9SYNC</name>
<dbReference type="InterPro" id="IPR005950">
    <property type="entry name" value="ModA"/>
</dbReference>
<protein>
    <submittedName>
        <fullName evidence="4">Molybdate ABC transporter substrate-binding protein</fullName>
    </submittedName>
</protein>
<keyword evidence="3" id="KW-0732">Signal</keyword>
<dbReference type="Pfam" id="PF13531">
    <property type="entry name" value="SBP_bac_11"/>
    <property type="match status" value="1"/>
</dbReference>
<dbReference type="RefSeq" id="WP_194020763.1">
    <property type="nucleotide sequence ID" value="NZ_JADEVV010000060.1"/>
</dbReference>
<proteinExistence type="inferred from homology"/>
<dbReference type="Proteomes" id="UP000658720">
    <property type="component" value="Unassembled WGS sequence"/>
</dbReference>
<evidence type="ECO:0000313" key="4">
    <source>
        <dbReference type="EMBL" id="MBE9255374.1"/>
    </source>
</evidence>
<comment type="similarity">
    <text evidence="1">Belongs to the bacterial solute-binding protein ModA family.</text>
</comment>
<evidence type="ECO:0000256" key="3">
    <source>
        <dbReference type="ARBA" id="ARBA00022729"/>
    </source>
</evidence>
<dbReference type="SUPFAM" id="SSF53850">
    <property type="entry name" value="Periplasmic binding protein-like II"/>
    <property type="match status" value="1"/>
</dbReference>
<dbReference type="CDD" id="cd13537">
    <property type="entry name" value="PBP2_YvgL_like"/>
    <property type="match status" value="1"/>
</dbReference>
<reference evidence="4 5" key="1">
    <citation type="submission" date="2020-10" db="EMBL/GenBank/DDBJ databases">
        <authorList>
            <person name="Castelo-Branco R."/>
            <person name="Eusebio N."/>
            <person name="Adriana R."/>
            <person name="Vieira A."/>
            <person name="Brugerolle De Fraissinette N."/>
            <person name="Rezende De Castro R."/>
            <person name="Schneider M.P."/>
            <person name="Vasconcelos V."/>
            <person name="Leao P.N."/>
        </authorList>
    </citation>
    <scope>NUCLEOTIDE SEQUENCE [LARGE SCALE GENOMIC DNA]</scope>
    <source>
        <strain evidence="4 5">LEGE 00031</strain>
    </source>
</reference>
<evidence type="ECO:0000256" key="1">
    <source>
        <dbReference type="ARBA" id="ARBA00009175"/>
    </source>
</evidence>
<evidence type="ECO:0000313" key="5">
    <source>
        <dbReference type="Proteomes" id="UP000658720"/>
    </source>
</evidence>
<sequence>MKQNKLAWFWLLALVGLLTVGVMGKVNQSSPSPESFIPSTKEPIILTVSAAASLQDAIAALDPVFESTHPNIGVNYNFAASGTLQQQIEQGAKVDLFISAAAKQMDRLEAKNLIDKDSRRNLLSNRLALIVPQNSTLNIKTFEQLADAQVKRIAMGEPRSVPAGQYAEEVFLNLGILPQLQPKFVYGNSVRSVLSAVESGNADAGVVYATDAQISKRVKTVTMAPPNSHAPIVYPIAVIKASDHPDAAHTYAAFLASPAAQNAFSQYGFGPGQ</sequence>
<keyword evidence="2" id="KW-0479">Metal-binding</keyword>